<dbReference type="Proteomes" id="UP000265663">
    <property type="component" value="Unassembled WGS sequence"/>
</dbReference>
<sequence length="215" mass="23446">MLRTNSAWITMRTVSLDMDRPQFRKVRYAYAFTKPQAEHVYKEHVYASELTIILLPSKTLPTHPSTSPLLQPCAPSLPSVLVSAALAFNTKICKGAGGCVQTAGNTGSFKCPDGSSLNVQQTASNKLDAANGSYEIVDKSVFPTSCLFGQPASGNTLAVHTTEYDQKLYVYIAETCNESKPKQDCYTQNPNPSTITPCQLVDTKKQTCTHTVDNN</sequence>
<dbReference type="EMBL" id="KE747806">
    <property type="protein sequence ID" value="RMZ66121.1"/>
    <property type="molecule type" value="Genomic_DNA"/>
</dbReference>
<organism evidence="1 2">
    <name type="scientific">Pyrenophora seminiperda CCB06</name>
    <dbReference type="NCBI Taxonomy" id="1302712"/>
    <lineage>
        <taxon>Eukaryota</taxon>
        <taxon>Fungi</taxon>
        <taxon>Dikarya</taxon>
        <taxon>Ascomycota</taxon>
        <taxon>Pezizomycotina</taxon>
        <taxon>Dothideomycetes</taxon>
        <taxon>Pleosporomycetidae</taxon>
        <taxon>Pleosporales</taxon>
        <taxon>Pleosporineae</taxon>
        <taxon>Pleosporaceae</taxon>
        <taxon>Pyrenophora</taxon>
    </lineage>
</organism>
<dbReference type="AlphaFoldDB" id="A0A3M7LV67"/>
<name>A0A3M7LV67_9PLEO</name>
<accession>A0A3M7LV67</accession>
<proteinExistence type="predicted"/>
<keyword evidence="2" id="KW-1185">Reference proteome</keyword>
<gene>
    <name evidence="1" type="ORF">GMOD_00005190</name>
</gene>
<reference evidence="1 2" key="1">
    <citation type="journal article" date="2014" name="PLoS ONE">
        <title>De novo Genome Assembly of the Fungal Plant Pathogen Pyrenophora semeniperda.</title>
        <authorList>
            <person name="Soliai M.M."/>
            <person name="Meyer S.E."/>
            <person name="Udall J.A."/>
            <person name="Elzinga D.E."/>
            <person name="Hermansen R.A."/>
            <person name="Bodily P.M."/>
            <person name="Hart A.A."/>
            <person name="Coleman C.E."/>
        </authorList>
    </citation>
    <scope>NUCLEOTIDE SEQUENCE [LARGE SCALE GENOMIC DNA]</scope>
    <source>
        <strain evidence="1 2">CCB06</strain>
        <tissue evidence="1">Mycelium</tissue>
    </source>
</reference>
<dbReference type="OrthoDB" id="3793724at2759"/>
<evidence type="ECO:0000313" key="2">
    <source>
        <dbReference type="Proteomes" id="UP000265663"/>
    </source>
</evidence>
<evidence type="ECO:0000313" key="1">
    <source>
        <dbReference type="EMBL" id="RMZ66121.1"/>
    </source>
</evidence>
<protein>
    <submittedName>
        <fullName evidence="1">Uncharacterized protein</fullName>
    </submittedName>
</protein>